<dbReference type="CDD" id="cd00088">
    <property type="entry name" value="HPT"/>
    <property type="match status" value="2"/>
</dbReference>
<keyword evidence="6" id="KW-0808">Transferase</keyword>
<evidence type="ECO:0000313" key="19">
    <source>
        <dbReference type="Proteomes" id="UP001056539"/>
    </source>
</evidence>
<dbReference type="KEGG" id="taqu:KDW03_00725"/>
<evidence type="ECO:0000256" key="7">
    <source>
        <dbReference type="ARBA" id="ARBA00022741"/>
    </source>
</evidence>
<dbReference type="RefSeq" id="WP_271435491.1">
    <property type="nucleotide sequence ID" value="NZ_CP073355.1"/>
</dbReference>
<dbReference type="InterPro" id="IPR002545">
    <property type="entry name" value="CheW-lke_dom"/>
</dbReference>
<evidence type="ECO:0000256" key="6">
    <source>
        <dbReference type="ARBA" id="ARBA00022679"/>
    </source>
</evidence>
<dbReference type="InterPro" id="IPR036641">
    <property type="entry name" value="HPT_dom_sf"/>
</dbReference>
<reference evidence="18" key="1">
    <citation type="submission" date="2021-04" db="EMBL/GenBank/DDBJ databases">
        <authorList>
            <person name="Postec A."/>
        </authorList>
    </citation>
    <scope>NUCLEOTIDE SEQUENCE</scope>
    <source>
        <strain evidence="18">F1F22</strain>
    </source>
</reference>
<dbReference type="Pfam" id="PF01584">
    <property type="entry name" value="CheW"/>
    <property type="match status" value="1"/>
</dbReference>
<evidence type="ECO:0000256" key="14">
    <source>
        <dbReference type="SAM" id="MobiDB-lite"/>
    </source>
</evidence>
<sequence length="951" mass="107686">MHYDPEMKEIIDAFVAEGYERLEEAESQLPYIQEAYHEQIIQTLFRLFHSLKGSAGYLNFENIKQLTHEAENLLDLFRKTKIKPSSEDVDLIYRAMDFLKQLLDNVAANLTDEGFEGEVELMIRDISTERQKKLQETPSSETSSVPQTQEQAPETSLETPPSQTEAELEPATSAPEAPSPSETSSWQKPDSVFNEEEILIVEEIPVEEEALVEEVSPQTPEEFKTEELVEPSTLELSVSQAPLSQQEKEEEISHTTEEENQLVQEEKEIPSPDEEPAFNNHSMERETMEVESQEGTLTPLTETIEEEVIALSEGFSETSETKEIPIETESSSMVLEEESSSPLPQETETTKEETPPQNIEQLPSESAEPSSPSKTPDFSNFRLENLVTPEMLDRFHNETSELLDEAEQTILQIENAENKTELIQAVFRSIHTIKGNASFLNLERIATQAQTLENILDNLRNNTMPFSPAVTNILLRGIDYIRHDITKLQKEETETPEQEYKPLGEILVEMGAVSKENVEEALLEKEKPLGEILVEKGVVSEENIQTALKKQSSMTKNISSVASQRREIRVEASRLDRLFDLMGELINAEAMVLHHPLIKQIEDDNLQKSITHLTKISRELQEVTMEVRMVPLEGLFIRMHRLVRDLSNKFNKTIDLRITGQENEIDKNLIDQLADPLLHLLRNAIDHGIENREERLAQGKPERGLIELSAQYQGNEIWISVRDDGRGLNREKILSKAKANKLLQKNPEEMSDQEVWRLIFLPGFSTKDQVTDISGRGVGMDVVLKNIEKLRGQVDIATEEGKGTTITMKIPLTMAILDGVICRIGQALFILPIADIVEFFKPHTHQLTRGEGNSLLINLRGEILPVLDLEEIYYKTQNQTPLTQRILIVVTDQGRKIAIAVDEILSSQQVVVKSFSDYIGRVAGMIGCSILNEGQIGFIIDIKGLFKRIFE</sequence>
<dbReference type="CDD" id="cd16916">
    <property type="entry name" value="HATPase_CheA-like"/>
    <property type="match status" value="1"/>
</dbReference>
<feature type="region of interest" description="Disordered" evidence="14">
    <location>
        <begin position="210"/>
        <end position="380"/>
    </location>
</feature>
<dbReference type="InterPro" id="IPR036097">
    <property type="entry name" value="HisK_dim/P_sf"/>
</dbReference>
<dbReference type="InterPro" id="IPR003594">
    <property type="entry name" value="HATPase_dom"/>
</dbReference>
<dbReference type="SUPFAM" id="SSF160246">
    <property type="entry name" value="EspE N-terminal domain-like"/>
    <property type="match status" value="1"/>
</dbReference>
<feature type="compositionally biased region" description="Polar residues" evidence="14">
    <location>
        <begin position="234"/>
        <end position="245"/>
    </location>
</feature>
<dbReference type="SMART" id="SM00260">
    <property type="entry name" value="CheW"/>
    <property type="match status" value="1"/>
</dbReference>
<organism evidence="18 19">
    <name type="scientific">Thermospira aquatica</name>
    <dbReference type="NCBI Taxonomy" id="2828656"/>
    <lineage>
        <taxon>Bacteria</taxon>
        <taxon>Pseudomonadati</taxon>
        <taxon>Spirochaetota</taxon>
        <taxon>Spirochaetia</taxon>
        <taxon>Brevinematales</taxon>
        <taxon>Thermospiraceae</taxon>
        <taxon>Thermospira</taxon>
    </lineage>
</organism>
<dbReference type="InterPro" id="IPR051315">
    <property type="entry name" value="Bact_Chemotaxis_CheA"/>
</dbReference>
<name>A0AAX3BDQ4_9SPIR</name>
<feature type="domain" description="HPt" evidence="17">
    <location>
        <begin position="3"/>
        <end position="106"/>
    </location>
</feature>
<dbReference type="EMBL" id="CP073355">
    <property type="protein sequence ID" value="URA10361.1"/>
    <property type="molecule type" value="Genomic_DNA"/>
</dbReference>
<dbReference type="Proteomes" id="UP001056539">
    <property type="component" value="Chromosome"/>
</dbReference>
<evidence type="ECO:0000256" key="4">
    <source>
        <dbReference type="ARBA" id="ARBA00022500"/>
    </source>
</evidence>
<dbReference type="AlphaFoldDB" id="A0AAX3BDQ4"/>
<comment type="function">
    <text evidence="11">Involved in the transmission of sensory signals from the chemoreceptors to the flagellar motors. CheA is autophosphorylated; it can transfer its phosphate group to either CheB or CheY.</text>
</comment>
<feature type="compositionally biased region" description="Low complexity" evidence="14">
    <location>
        <begin position="327"/>
        <end position="347"/>
    </location>
</feature>
<dbReference type="InterPro" id="IPR037006">
    <property type="entry name" value="CheA-like_homodim_sf"/>
</dbReference>
<reference evidence="18" key="2">
    <citation type="submission" date="2022-06" db="EMBL/GenBank/DDBJ databases">
        <title>Thermospira aquatica gen. nov., sp. nov.</title>
        <authorList>
            <person name="Ben Ali Gam Z."/>
            <person name="Labat M."/>
        </authorList>
    </citation>
    <scope>NUCLEOTIDE SEQUENCE</scope>
    <source>
        <strain evidence="18">F1F22</strain>
    </source>
</reference>
<dbReference type="SUPFAM" id="SSF47384">
    <property type="entry name" value="Homodimeric domain of signal transducing histidine kinase"/>
    <property type="match status" value="1"/>
</dbReference>
<feature type="compositionally biased region" description="Polar residues" evidence="14">
    <location>
        <begin position="136"/>
        <end position="163"/>
    </location>
</feature>
<keyword evidence="19" id="KW-1185">Reference proteome</keyword>
<dbReference type="InterPro" id="IPR036061">
    <property type="entry name" value="CheW-like_dom_sf"/>
</dbReference>
<feature type="modified residue" description="Phosphohistidine" evidence="12">
    <location>
        <position position="49"/>
    </location>
</feature>
<dbReference type="SMART" id="SM00073">
    <property type="entry name" value="HPT"/>
    <property type="match status" value="2"/>
</dbReference>
<dbReference type="SUPFAM" id="SSF50341">
    <property type="entry name" value="CheW-like"/>
    <property type="match status" value="1"/>
</dbReference>
<keyword evidence="13" id="KW-0175">Coiled coil</keyword>
<dbReference type="PROSITE" id="PS50894">
    <property type="entry name" value="HPT"/>
    <property type="match status" value="2"/>
</dbReference>
<dbReference type="GO" id="GO:0006935">
    <property type="term" value="P:chemotaxis"/>
    <property type="evidence" value="ECO:0007669"/>
    <property type="project" value="InterPro"/>
</dbReference>
<dbReference type="EC" id="2.7.13.3" evidence="2"/>
<keyword evidence="8" id="KW-0418">Kinase</keyword>
<keyword evidence="9" id="KW-0067">ATP-binding</keyword>
<dbReference type="InterPro" id="IPR005467">
    <property type="entry name" value="His_kinase_dom"/>
</dbReference>
<feature type="compositionally biased region" description="Low complexity" evidence="14">
    <location>
        <begin position="169"/>
        <end position="185"/>
    </location>
</feature>
<dbReference type="FunFam" id="3.30.565.10:FF:000016">
    <property type="entry name" value="Chemotaxis protein CheA, putative"/>
    <property type="match status" value="1"/>
</dbReference>
<keyword evidence="7" id="KW-0547">Nucleotide-binding</keyword>
<accession>A0AAX3BDQ4</accession>
<dbReference type="GO" id="GO:0005737">
    <property type="term" value="C:cytoplasm"/>
    <property type="evidence" value="ECO:0007669"/>
    <property type="project" value="InterPro"/>
</dbReference>
<dbReference type="GO" id="GO:0000155">
    <property type="term" value="F:phosphorelay sensor kinase activity"/>
    <property type="evidence" value="ECO:0007669"/>
    <property type="project" value="InterPro"/>
</dbReference>
<dbReference type="InterPro" id="IPR008207">
    <property type="entry name" value="Sig_transdc_His_kin_Hpt_dom"/>
</dbReference>
<evidence type="ECO:0000256" key="2">
    <source>
        <dbReference type="ARBA" id="ARBA00012438"/>
    </source>
</evidence>
<keyword evidence="5 12" id="KW-0597">Phosphoprotein</keyword>
<evidence type="ECO:0000313" key="18">
    <source>
        <dbReference type="EMBL" id="URA10361.1"/>
    </source>
</evidence>
<dbReference type="PANTHER" id="PTHR43395">
    <property type="entry name" value="SENSOR HISTIDINE KINASE CHEA"/>
    <property type="match status" value="1"/>
</dbReference>
<keyword evidence="10" id="KW-0902">Two-component regulatory system</keyword>
<dbReference type="InterPro" id="IPR036890">
    <property type="entry name" value="HATPase_C_sf"/>
</dbReference>
<dbReference type="SMART" id="SM01231">
    <property type="entry name" value="H-kinase_dim"/>
    <property type="match status" value="1"/>
</dbReference>
<protein>
    <recommendedName>
        <fullName evidence="3">Chemotaxis protein CheA</fullName>
        <ecNumber evidence="2">2.7.13.3</ecNumber>
    </recommendedName>
</protein>
<dbReference type="Pfam" id="PF01627">
    <property type="entry name" value="Hpt"/>
    <property type="match status" value="2"/>
</dbReference>
<dbReference type="InterPro" id="IPR004105">
    <property type="entry name" value="CheA-like_dim"/>
</dbReference>
<dbReference type="Gene3D" id="3.30.565.10">
    <property type="entry name" value="Histidine kinase-like ATPase, C-terminal domain"/>
    <property type="match status" value="1"/>
</dbReference>
<dbReference type="InterPro" id="IPR037257">
    <property type="entry name" value="T2SS_E_N_sf"/>
</dbReference>
<feature type="modified residue" description="Phosphohistidine" evidence="12">
    <location>
        <position position="431"/>
    </location>
</feature>
<dbReference type="InterPro" id="IPR004358">
    <property type="entry name" value="Sig_transdc_His_kin-like_C"/>
</dbReference>
<evidence type="ECO:0000256" key="10">
    <source>
        <dbReference type="ARBA" id="ARBA00023012"/>
    </source>
</evidence>
<dbReference type="Pfam" id="PF02518">
    <property type="entry name" value="HATPase_c"/>
    <property type="match status" value="1"/>
</dbReference>
<feature type="domain" description="Histidine kinase" evidence="15">
    <location>
        <begin position="563"/>
        <end position="814"/>
    </location>
</feature>
<gene>
    <name evidence="18" type="ORF">KDW03_00725</name>
</gene>
<keyword evidence="4" id="KW-0145">Chemotaxis</keyword>
<evidence type="ECO:0000256" key="3">
    <source>
        <dbReference type="ARBA" id="ARBA00021495"/>
    </source>
</evidence>
<feature type="compositionally biased region" description="Low complexity" evidence="14">
    <location>
        <begin position="363"/>
        <end position="373"/>
    </location>
</feature>
<dbReference type="Gene3D" id="1.10.287.560">
    <property type="entry name" value="Histidine kinase CheA-like, homodimeric domain"/>
    <property type="match status" value="1"/>
</dbReference>
<feature type="region of interest" description="Disordered" evidence="14">
    <location>
        <begin position="130"/>
        <end position="192"/>
    </location>
</feature>
<dbReference type="PROSITE" id="PS50109">
    <property type="entry name" value="HIS_KIN"/>
    <property type="match status" value="1"/>
</dbReference>
<dbReference type="Gene3D" id="2.30.30.40">
    <property type="entry name" value="SH3 Domains"/>
    <property type="match status" value="1"/>
</dbReference>
<dbReference type="PANTHER" id="PTHR43395:SF10">
    <property type="entry name" value="CHEMOTAXIS PROTEIN CHEA"/>
    <property type="match status" value="1"/>
</dbReference>
<evidence type="ECO:0000256" key="13">
    <source>
        <dbReference type="SAM" id="Coils"/>
    </source>
</evidence>
<evidence type="ECO:0000256" key="5">
    <source>
        <dbReference type="ARBA" id="ARBA00022553"/>
    </source>
</evidence>
<evidence type="ECO:0000256" key="1">
    <source>
        <dbReference type="ARBA" id="ARBA00000085"/>
    </source>
</evidence>
<dbReference type="PRINTS" id="PR00344">
    <property type="entry name" value="BCTRLSENSOR"/>
</dbReference>
<dbReference type="PROSITE" id="PS50851">
    <property type="entry name" value="CHEW"/>
    <property type="match status" value="1"/>
</dbReference>
<evidence type="ECO:0000256" key="12">
    <source>
        <dbReference type="PROSITE-ProRule" id="PRU00110"/>
    </source>
</evidence>
<evidence type="ECO:0000256" key="11">
    <source>
        <dbReference type="ARBA" id="ARBA00035100"/>
    </source>
</evidence>
<evidence type="ECO:0000259" key="17">
    <source>
        <dbReference type="PROSITE" id="PS50894"/>
    </source>
</evidence>
<feature type="domain" description="HPt" evidence="17">
    <location>
        <begin position="384"/>
        <end position="488"/>
    </location>
</feature>
<feature type="domain" description="CheW-like" evidence="16">
    <location>
        <begin position="816"/>
        <end position="951"/>
    </location>
</feature>
<feature type="coiled-coil region" evidence="13">
    <location>
        <begin position="396"/>
        <end position="462"/>
    </location>
</feature>
<comment type="catalytic activity">
    <reaction evidence="1">
        <text>ATP + protein L-histidine = ADP + protein N-phospho-L-histidine.</text>
        <dbReference type="EC" id="2.7.13.3"/>
    </reaction>
</comment>
<evidence type="ECO:0000256" key="8">
    <source>
        <dbReference type="ARBA" id="ARBA00022777"/>
    </source>
</evidence>
<dbReference type="SMART" id="SM00387">
    <property type="entry name" value="HATPase_c"/>
    <property type="match status" value="1"/>
</dbReference>
<dbReference type="Pfam" id="PF02895">
    <property type="entry name" value="H-kinase_dim"/>
    <property type="match status" value="1"/>
</dbReference>
<dbReference type="Gene3D" id="1.20.120.160">
    <property type="entry name" value="HPT domain"/>
    <property type="match status" value="2"/>
</dbReference>
<evidence type="ECO:0000259" key="15">
    <source>
        <dbReference type="PROSITE" id="PS50109"/>
    </source>
</evidence>
<dbReference type="SUPFAM" id="SSF47226">
    <property type="entry name" value="Histidine-containing phosphotransfer domain, HPT domain"/>
    <property type="match status" value="2"/>
</dbReference>
<evidence type="ECO:0000259" key="16">
    <source>
        <dbReference type="PROSITE" id="PS50851"/>
    </source>
</evidence>
<evidence type="ECO:0000256" key="9">
    <source>
        <dbReference type="ARBA" id="ARBA00022840"/>
    </source>
</evidence>
<dbReference type="SUPFAM" id="SSF55874">
    <property type="entry name" value="ATPase domain of HSP90 chaperone/DNA topoisomerase II/histidine kinase"/>
    <property type="match status" value="1"/>
</dbReference>
<proteinExistence type="predicted"/>